<comment type="caution">
    <text evidence="1">The sequence shown here is derived from an EMBL/GenBank/DDBJ whole genome shotgun (WGS) entry which is preliminary data.</text>
</comment>
<dbReference type="Proteomes" id="UP001419084">
    <property type="component" value="Unassembled WGS sequence"/>
</dbReference>
<name>A0ABQ5M5D3_9FIRM</name>
<keyword evidence="2" id="KW-1185">Reference proteome</keyword>
<evidence type="ECO:0000313" key="2">
    <source>
        <dbReference type="Proteomes" id="UP001419084"/>
    </source>
</evidence>
<reference evidence="1 2" key="1">
    <citation type="journal article" date="2024" name="Int. J. Syst. Evol. Microbiol.">
        <title>Lacrimispora brassicae sp. nov. isolated from fermented cabbage, and proposal of Clostridium indicum Gundawar et al. 2019 and Clostridium methoxybenzovorans Mechichi et al. 1999 as heterotypic synonyms of Lacrimispora amygdalina (Parshina et al. 2003) Haas and Blanchard 2020 and Lacrimispora indolis (McClung and McCoy 1957) Haas and Blanchard 2020, respectively.</title>
        <authorList>
            <person name="Kobayashi H."/>
            <person name="Tanizawa Y."/>
            <person name="Sakamoto M."/>
            <person name="Ohkuma M."/>
            <person name="Tohno M."/>
        </authorList>
    </citation>
    <scope>NUCLEOTIDE SEQUENCE [LARGE SCALE GENOMIC DNA]</scope>
    <source>
        <strain evidence="1 2">DSM 12857</strain>
    </source>
</reference>
<protein>
    <submittedName>
        <fullName evidence="1">Uncharacterized protein</fullName>
    </submittedName>
</protein>
<accession>A0ABQ5M5D3</accession>
<sequence>MTTMLANIISCFIDSNGLDVLTIKDEAIKYRKYSYYTPSLIIINVKNETENNGLFFQKKIVFKNLTKWY</sequence>
<organism evidence="1 2">
    <name type="scientific">Lacrimispora amygdalina</name>
    <dbReference type="NCBI Taxonomy" id="253257"/>
    <lineage>
        <taxon>Bacteria</taxon>
        <taxon>Bacillati</taxon>
        <taxon>Bacillota</taxon>
        <taxon>Clostridia</taxon>
        <taxon>Lachnospirales</taxon>
        <taxon>Lachnospiraceae</taxon>
        <taxon>Lacrimispora</taxon>
    </lineage>
</organism>
<evidence type="ECO:0000313" key="1">
    <source>
        <dbReference type="EMBL" id="GLB29809.1"/>
    </source>
</evidence>
<proteinExistence type="predicted"/>
<dbReference type="EMBL" id="BRPJ01000031">
    <property type="protein sequence ID" value="GLB29809.1"/>
    <property type="molecule type" value="Genomic_DNA"/>
</dbReference>
<gene>
    <name evidence="1" type="ORF">LAD12857_17320</name>
</gene>